<dbReference type="EMBL" id="SJOL01003520">
    <property type="protein sequence ID" value="TGZ72609.1"/>
    <property type="molecule type" value="Genomic_DNA"/>
</dbReference>
<reference evidence="2 3" key="1">
    <citation type="journal article" date="2019" name="BMC Genomics">
        <title>New insights from Opisthorchis felineus genome: update on genomics of the epidemiologically important liver flukes.</title>
        <authorList>
            <person name="Ershov N.I."/>
            <person name="Mordvinov V.A."/>
            <person name="Prokhortchouk E.B."/>
            <person name="Pakharukova M.Y."/>
            <person name="Gunbin K.V."/>
            <person name="Ustyantsev K."/>
            <person name="Genaev M.A."/>
            <person name="Blinov A.G."/>
            <person name="Mazur A."/>
            <person name="Boulygina E."/>
            <person name="Tsygankova S."/>
            <person name="Khrameeva E."/>
            <person name="Chekanov N."/>
            <person name="Fan G."/>
            <person name="Xiao A."/>
            <person name="Zhang H."/>
            <person name="Xu X."/>
            <person name="Yang H."/>
            <person name="Solovyev V."/>
            <person name="Lee S.M."/>
            <person name="Liu X."/>
            <person name="Afonnikov D.A."/>
            <person name="Skryabin K.G."/>
        </authorList>
    </citation>
    <scope>NUCLEOTIDE SEQUENCE [LARGE SCALE GENOMIC DNA]</scope>
    <source>
        <strain evidence="2">AK-0245</strain>
        <tissue evidence="2">Whole organism</tissue>
    </source>
</reference>
<name>A0A4S2MCJ8_OPIFE</name>
<gene>
    <name evidence="2" type="ORF">CRM22_001982</name>
</gene>
<feature type="chain" id="PRO_5020302136" evidence="1">
    <location>
        <begin position="20"/>
        <end position="71"/>
    </location>
</feature>
<evidence type="ECO:0000313" key="2">
    <source>
        <dbReference type="EMBL" id="TGZ72609.1"/>
    </source>
</evidence>
<evidence type="ECO:0000313" key="3">
    <source>
        <dbReference type="Proteomes" id="UP000308267"/>
    </source>
</evidence>
<evidence type="ECO:0000256" key="1">
    <source>
        <dbReference type="SAM" id="SignalP"/>
    </source>
</evidence>
<feature type="signal peptide" evidence="1">
    <location>
        <begin position="1"/>
        <end position="19"/>
    </location>
</feature>
<dbReference type="Proteomes" id="UP000308267">
    <property type="component" value="Unassembled WGS sequence"/>
</dbReference>
<accession>A0A4S2MCJ8</accession>
<organism evidence="2 3">
    <name type="scientific">Opisthorchis felineus</name>
    <dbReference type="NCBI Taxonomy" id="147828"/>
    <lineage>
        <taxon>Eukaryota</taxon>
        <taxon>Metazoa</taxon>
        <taxon>Spiralia</taxon>
        <taxon>Lophotrochozoa</taxon>
        <taxon>Platyhelminthes</taxon>
        <taxon>Trematoda</taxon>
        <taxon>Digenea</taxon>
        <taxon>Opisthorchiida</taxon>
        <taxon>Opisthorchiata</taxon>
        <taxon>Opisthorchiidae</taxon>
        <taxon>Opisthorchis</taxon>
    </lineage>
</organism>
<feature type="non-terminal residue" evidence="2">
    <location>
        <position position="71"/>
    </location>
</feature>
<keyword evidence="1" id="KW-0732">Signal</keyword>
<comment type="caution">
    <text evidence="2">The sequence shown here is derived from an EMBL/GenBank/DDBJ whole genome shotgun (WGS) entry which is preliminary data.</text>
</comment>
<dbReference type="AlphaFoldDB" id="A0A4S2MCJ8"/>
<proteinExistence type="predicted"/>
<sequence length="71" mass="7807">MHALSLCFLFGISARFLLSQCTALIMPQATGHQELGLQAIGESTFLEIDKRGFRTNMNNTRFVSAETADGQ</sequence>
<protein>
    <submittedName>
        <fullName evidence="2">Uncharacterized protein</fullName>
    </submittedName>
</protein>
<keyword evidence="3" id="KW-1185">Reference proteome</keyword>